<dbReference type="Proteomes" id="UP001150603">
    <property type="component" value="Unassembled WGS sequence"/>
</dbReference>
<protein>
    <submittedName>
        <fullName evidence="1">Uncharacterized protein</fullName>
    </submittedName>
</protein>
<feature type="non-terminal residue" evidence="1">
    <location>
        <position position="314"/>
    </location>
</feature>
<keyword evidence="2" id="KW-1185">Reference proteome</keyword>
<proteinExistence type="predicted"/>
<comment type="caution">
    <text evidence="1">The sequence shown here is derived from an EMBL/GenBank/DDBJ whole genome shotgun (WGS) entry which is preliminary data.</text>
</comment>
<evidence type="ECO:0000313" key="2">
    <source>
        <dbReference type="Proteomes" id="UP001150603"/>
    </source>
</evidence>
<evidence type="ECO:0000313" key="1">
    <source>
        <dbReference type="EMBL" id="KAJ1932169.1"/>
    </source>
</evidence>
<name>A0ACC1IZU3_9FUNG</name>
<accession>A0ACC1IZU3</accession>
<gene>
    <name evidence="1" type="ORF">FBU59_006465</name>
</gene>
<dbReference type="EMBL" id="JANBPW010005650">
    <property type="protein sequence ID" value="KAJ1932169.1"/>
    <property type="molecule type" value="Genomic_DNA"/>
</dbReference>
<organism evidence="1 2">
    <name type="scientific">Linderina macrospora</name>
    <dbReference type="NCBI Taxonomy" id="4868"/>
    <lineage>
        <taxon>Eukaryota</taxon>
        <taxon>Fungi</taxon>
        <taxon>Fungi incertae sedis</taxon>
        <taxon>Zoopagomycota</taxon>
        <taxon>Kickxellomycotina</taxon>
        <taxon>Kickxellomycetes</taxon>
        <taxon>Kickxellales</taxon>
        <taxon>Kickxellaceae</taxon>
        <taxon>Linderina</taxon>
    </lineage>
</organism>
<reference evidence="1" key="1">
    <citation type="submission" date="2022-07" db="EMBL/GenBank/DDBJ databases">
        <title>Phylogenomic reconstructions and comparative analyses of Kickxellomycotina fungi.</title>
        <authorList>
            <person name="Reynolds N.K."/>
            <person name="Stajich J.E."/>
            <person name="Barry K."/>
            <person name="Grigoriev I.V."/>
            <person name="Crous P."/>
            <person name="Smith M.E."/>
        </authorList>
    </citation>
    <scope>NUCLEOTIDE SEQUENCE</scope>
    <source>
        <strain evidence="1">NRRL 5244</strain>
    </source>
</reference>
<sequence>MFTGTDIDDYEVITQSSLADHAAGPDRQGFDGIMAGKAELVEKARREIENMDAQEGVGLLDQTPELSYRVASSGAHHTAFDSKKNRVRSSSNAMARVIGDIVRDGKPGGGQRAGTMAKLQRGGKRAKEDGQPLLAQRHSFMNVAQHSSTGAIDSSKDAKIPISGSGDVVQGVGLGLVQVENTANRPFDKSGRPSGLLRSHSHPQDAAKKLVSTGLDLPEQIAEMSEPPTPMSGNATDGTGVRLTSEPLSITASTGSADPADTPAPADESTGDKENITTTPPIDLPEMEPERQHTAAAVVEEMTKAPRADEYLKP</sequence>